<keyword evidence="3" id="KW-0479">Metal-binding</keyword>
<comment type="similarity">
    <text evidence="5">Belongs to the truncated hemoglobin family. Group II subfamily.</text>
</comment>
<keyword evidence="2" id="KW-0349">Heme</keyword>
<dbReference type="PANTHER" id="PTHR47366:SF1">
    <property type="entry name" value="TWO-ON-TWO HEMOGLOBIN-3"/>
    <property type="match status" value="1"/>
</dbReference>
<dbReference type="GO" id="GO:0020037">
    <property type="term" value="F:heme binding"/>
    <property type="evidence" value="ECO:0007669"/>
    <property type="project" value="InterPro"/>
</dbReference>
<dbReference type="RefSeq" id="WP_070177222.1">
    <property type="nucleotide sequence ID" value="NZ_BMJR01000002.1"/>
</dbReference>
<comment type="caution">
    <text evidence="6">The sequence shown here is derived from an EMBL/GenBank/DDBJ whole genome shotgun (WGS) entry which is preliminary data.</text>
</comment>
<evidence type="ECO:0000256" key="2">
    <source>
        <dbReference type="ARBA" id="ARBA00022617"/>
    </source>
</evidence>
<dbReference type="GO" id="GO:0005344">
    <property type="term" value="F:oxygen carrier activity"/>
    <property type="evidence" value="ECO:0007669"/>
    <property type="project" value="InterPro"/>
</dbReference>
<gene>
    <name evidence="6" type="ORF">BFC17_00795</name>
</gene>
<dbReference type="InterPro" id="IPR012292">
    <property type="entry name" value="Globin/Proto"/>
</dbReference>
<dbReference type="CDD" id="cd14773">
    <property type="entry name" value="TrHb2_PhHbO-like_O"/>
    <property type="match status" value="1"/>
</dbReference>
<dbReference type="SUPFAM" id="SSF46458">
    <property type="entry name" value="Globin-like"/>
    <property type="match status" value="1"/>
</dbReference>
<dbReference type="STRING" id="1856405.BFC17_00795"/>
<keyword evidence="7" id="KW-1185">Reference proteome</keyword>
<protein>
    <submittedName>
        <fullName evidence="6">Hemoglobin-like oxygen-binding protein</fullName>
    </submittedName>
</protein>
<evidence type="ECO:0000256" key="4">
    <source>
        <dbReference type="ARBA" id="ARBA00023004"/>
    </source>
</evidence>
<dbReference type="Gene3D" id="1.10.490.10">
    <property type="entry name" value="Globins"/>
    <property type="match status" value="1"/>
</dbReference>
<dbReference type="Proteomes" id="UP000176037">
    <property type="component" value="Unassembled WGS sequence"/>
</dbReference>
<accession>A0A1E8FAN9</accession>
<keyword evidence="1" id="KW-0813">Transport</keyword>
<dbReference type="GO" id="GO:0046872">
    <property type="term" value="F:metal ion binding"/>
    <property type="evidence" value="ECO:0007669"/>
    <property type="project" value="UniProtKB-KW"/>
</dbReference>
<dbReference type="AlphaFoldDB" id="A0A1E8FAN9"/>
<evidence type="ECO:0000313" key="6">
    <source>
        <dbReference type="EMBL" id="OFI32846.1"/>
    </source>
</evidence>
<evidence type="ECO:0000256" key="5">
    <source>
        <dbReference type="ARBA" id="ARBA00034496"/>
    </source>
</evidence>
<sequence length="150" mass="17135">MGLLSKLGMGKKTSDNNTGVTTPYQAIGGEKTVKKLANRFYDIMERDPLAAELLAIHPLPLDNIRHVFYLYLTMWLGGPNQYEQERGHPRLRARHLPFTVTPKLKAQWMYCMRKAMYECVSDMNVADQLLKALDQLANHMINRDDEPTAG</sequence>
<reference evidence="6 7" key="1">
    <citation type="submission" date="2016-09" db="EMBL/GenBank/DDBJ databases">
        <title>Alteromonas lipolytica, a new species isolated from sea water.</title>
        <authorList>
            <person name="Wu Y.-H."/>
            <person name="Cheng H."/>
            <person name="Xu X.-W."/>
        </authorList>
    </citation>
    <scope>NUCLEOTIDE SEQUENCE [LARGE SCALE GENOMIC DNA]</scope>
    <source>
        <strain evidence="6 7">JW12</strain>
    </source>
</reference>
<evidence type="ECO:0000256" key="3">
    <source>
        <dbReference type="ARBA" id="ARBA00022723"/>
    </source>
</evidence>
<dbReference type="InterPro" id="IPR009050">
    <property type="entry name" value="Globin-like_sf"/>
</dbReference>
<dbReference type="InterPro" id="IPR001486">
    <property type="entry name" value="Hemoglobin_trunc"/>
</dbReference>
<dbReference type="InterPro" id="IPR044203">
    <property type="entry name" value="GlbO/GLB3-like"/>
</dbReference>
<dbReference type="EMBL" id="MJIC01000015">
    <property type="protein sequence ID" value="OFI32846.1"/>
    <property type="molecule type" value="Genomic_DNA"/>
</dbReference>
<dbReference type="OrthoDB" id="9790913at2"/>
<keyword evidence="4" id="KW-0408">Iron</keyword>
<proteinExistence type="inferred from homology"/>
<evidence type="ECO:0000256" key="1">
    <source>
        <dbReference type="ARBA" id="ARBA00022448"/>
    </source>
</evidence>
<evidence type="ECO:0000313" key="7">
    <source>
        <dbReference type="Proteomes" id="UP000176037"/>
    </source>
</evidence>
<dbReference type="GO" id="GO:0019825">
    <property type="term" value="F:oxygen binding"/>
    <property type="evidence" value="ECO:0007669"/>
    <property type="project" value="InterPro"/>
</dbReference>
<dbReference type="Pfam" id="PF01152">
    <property type="entry name" value="Bac_globin"/>
    <property type="match status" value="1"/>
</dbReference>
<dbReference type="PANTHER" id="PTHR47366">
    <property type="entry name" value="TWO-ON-TWO HEMOGLOBIN-3"/>
    <property type="match status" value="1"/>
</dbReference>
<organism evidence="6 7">
    <name type="scientific">Alteromonas lipolytica</name>
    <dbReference type="NCBI Taxonomy" id="1856405"/>
    <lineage>
        <taxon>Bacteria</taxon>
        <taxon>Pseudomonadati</taxon>
        <taxon>Pseudomonadota</taxon>
        <taxon>Gammaproteobacteria</taxon>
        <taxon>Alteromonadales</taxon>
        <taxon>Alteromonadaceae</taxon>
        <taxon>Alteromonas/Salinimonas group</taxon>
        <taxon>Alteromonas</taxon>
    </lineage>
</organism>
<name>A0A1E8FAN9_9ALTE</name>